<keyword evidence="2" id="KW-1185">Reference proteome</keyword>
<evidence type="ECO:0008006" key="3">
    <source>
        <dbReference type="Google" id="ProtNLM"/>
    </source>
</evidence>
<gene>
    <name evidence="1" type="ORF">CFOL_v3_02637</name>
</gene>
<dbReference type="PANTHER" id="PTHR11439:SF484">
    <property type="entry name" value="REVERSE TRANSCRIPTASE TY1_COPIA-TYPE DOMAIN-CONTAINING PROTEIN"/>
    <property type="match status" value="1"/>
</dbReference>
<sequence>IEVVKSKKGVSLSQRKYVLDLLSEAGMLGSKPVDIPMDPHQKFGINDGSPLKDVHQYRSLIGKLIYLTVTRPDISFAVGVLSQFMQAPQKAHWDAAIRILRYLKSAPRKGLIYRPNWHMDLVAYSDADWAGLASDRRSTIGYCTFVGGNLVSWRSKKQTNVARSSAEAEYRAMAYEYRAMANVTCELIWIRQLLSEFGFGDPSPMQLWCDNQASVHIASNPVFHERTKHIEVDCHFISEKLQQKLISTNFVRTAEQLADVFTKSLGSGRIKTICNKLGMYDMYAPA</sequence>
<organism evidence="1 2">
    <name type="scientific">Cephalotus follicularis</name>
    <name type="common">Albany pitcher plant</name>
    <dbReference type="NCBI Taxonomy" id="3775"/>
    <lineage>
        <taxon>Eukaryota</taxon>
        <taxon>Viridiplantae</taxon>
        <taxon>Streptophyta</taxon>
        <taxon>Embryophyta</taxon>
        <taxon>Tracheophyta</taxon>
        <taxon>Spermatophyta</taxon>
        <taxon>Magnoliopsida</taxon>
        <taxon>eudicotyledons</taxon>
        <taxon>Gunneridae</taxon>
        <taxon>Pentapetalae</taxon>
        <taxon>rosids</taxon>
        <taxon>fabids</taxon>
        <taxon>Oxalidales</taxon>
        <taxon>Cephalotaceae</taxon>
        <taxon>Cephalotus</taxon>
    </lineage>
</organism>
<dbReference type="InParanoid" id="A0A1Q3ATX6"/>
<comment type="caution">
    <text evidence="1">The sequence shown here is derived from an EMBL/GenBank/DDBJ whole genome shotgun (WGS) entry which is preliminary data.</text>
</comment>
<dbReference type="SUPFAM" id="SSF56672">
    <property type="entry name" value="DNA/RNA polymerases"/>
    <property type="match status" value="1"/>
</dbReference>
<name>A0A1Q3ATX6_CEPFO</name>
<dbReference type="Proteomes" id="UP000187406">
    <property type="component" value="Unassembled WGS sequence"/>
</dbReference>
<dbReference type="EMBL" id="BDDD01000097">
    <property type="protein sequence ID" value="GAV59104.1"/>
    <property type="molecule type" value="Genomic_DNA"/>
</dbReference>
<dbReference type="InterPro" id="IPR043502">
    <property type="entry name" value="DNA/RNA_pol_sf"/>
</dbReference>
<accession>A0A1Q3ATX6</accession>
<dbReference type="OrthoDB" id="414945at2759"/>
<evidence type="ECO:0000313" key="2">
    <source>
        <dbReference type="Proteomes" id="UP000187406"/>
    </source>
</evidence>
<evidence type="ECO:0000313" key="1">
    <source>
        <dbReference type="EMBL" id="GAV59104.1"/>
    </source>
</evidence>
<dbReference type="AlphaFoldDB" id="A0A1Q3ATX6"/>
<feature type="non-terminal residue" evidence="1">
    <location>
        <position position="1"/>
    </location>
</feature>
<protein>
    <recommendedName>
        <fullName evidence="3">RVT_2 domain-containing protein</fullName>
    </recommendedName>
</protein>
<dbReference type="CDD" id="cd09272">
    <property type="entry name" value="RNase_HI_RT_Ty1"/>
    <property type="match status" value="1"/>
</dbReference>
<reference evidence="2" key="1">
    <citation type="submission" date="2016-04" db="EMBL/GenBank/DDBJ databases">
        <title>Cephalotus genome sequencing.</title>
        <authorList>
            <person name="Fukushima K."/>
            <person name="Hasebe M."/>
            <person name="Fang X."/>
        </authorList>
    </citation>
    <scope>NUCLEOTIDE SEQUENCE [LARGE SCALE GENOMIC DNA]</scope>
    <source>
        <strain evidence="2">cv. St1</strain>
    </source>
</reference>
<dbReference type="STRING" id="3775.A0A1Q3ATX6"/>
<proteinExistence type="predicted"/>
<dbReference type="PANTHER" id="PTHR11439">
    <property type="entry name" value="GAG-POL-RELATED RETROTRANSPOSON"/>
    <property type="match status" value="1"/>
</dbReference>